<dbReference type="AlphaFoldDB" id="A0A6I1FQL0"/>
<name>A0A6I1FQL0_9BACI</name>
<comment type="caution">
    <text evidence="1">The sequence shown here is derived from an EMBL/GenBank/DDBJ whole genome shotgun (WGS) entry which is preliminary data.</text>
</comment>
<protein>
    <submittedName>
        <fullName evidence="1">Uncharacterized protein</fullName>
    </submittedName>
</protein>
<dbReference type="RefSeq" id="WP_152154705.1">
    <property type="nucleotide sequence ID" value="NZ_WEIO01000021.1"/>
</dbReference>
<accession>A0A6I1FQL0</accession>
<reference evidence="1 2" key="1">
    <citation type="submission" date="2019-10" db="EMBL/GenBank/DDBJ databases">
        <title>Bacillus aerolatum sp. nov., isolated from bioaerosol of sport playgrounds.</title>
        <authorList>
            <person name="Chen P."/>
            <person name="Zhang G."/>
        </authorList>
    </citation>
    <scope>NUCLEOTIDE SEQUENCE [LARGE SCALE GENOMIC DNA]</scope>
    <source>
        <strain evidence="1 2">CX253</strain>
    </source>
</reference>
<dbReference type="Proteomes" id="UP000429595">
    <property type="component" value="Unassembled WGS sequence"/>
</dbReference>
<proteinExistence type="predicted"/>
<dbReference type="EMBL" id="WEIO01000021">
    <property type="protein sequence ID" value="KAB7704031.1"/>
    <property type="molecule type" value="Genomic_DNA"/>
</dbReference>
<organism evidence="1 2">
    <name type="scientific">Bacillus aerolatus</name>
    <dbReference type="NCBI Taxonomy" id="2653354"/>
    <lineage>
        <taxon>Bacteria</taxon>
        <taxon>Bacillati</taxon>
        <taxon>Bacillota</taxon>
        <taxon>Bacilli</taxon>
        <taxon>Bacillales</taxon>
        <taxon>Bacillaceae</taxon>
        <taxon>Bacillus</taxon>
    </lineage>
</organism>
<gene>
    <name evidence="1" type="ORF">F9802_19190</name>
</gene>
<evidence type="ECO:0000313" key="1">
    <source>
        <dbReference type="EMBL" id="KAB7704031.1"/>
    </source>
</evidence>
<sequence>MIKEFGEQMLFINPPVFLERVSKAFNERGYSFKAAPVFYDDYSVNSSKRLESYMKMDNDIHFWKDKFYENQKEFRIVITDLEIGEPLVINIGDIADISKQFKASEFFSDRFQLHLRK</sequence>
<evidence type="ECO:0000313" key="2">
    <source>
        <dbReference type="Proteomes" id="UP000429595"/>
    </source>
</evidence>
<keyword evidence="2" id="KW-1185">Reference proteome</keyword>